<evidence type="ECO:0000313" key="17">
    <source>
        <dbReference type="Proteomes" id="UP000244682"/>
    </source>
</evidence>
<dbReference type="GO" id="GO:0000917">
    <property type="term" value="P:division septum assembly"/>
    <property type="evidence" value="ECO:0007669"/>
    <property type="project" value="UniProtKB-KW"/>
</dbReference>
<dbReference type="AlphaFoldDB" id="A0A0A5UJH6"/>
<dbReference type="GO" id="GO:0005829">
    <property type="term" value="C:cytosol"/>
    <property type="evidence" value="ECO:0007669"/>
    <property type="project" value="TreeGrafter"/>
</dbReference>
<dbReference type="RefSeq" id="WP_004238346.1">
    <property type="nucleotide sequence ID" value="NZ_ABGYJJ040000001.1"/>
</dbReference>
<accession>A0A0A5UJH6</accession>
<dbReference type="GO" id="GO:0043093">
    <property type="term" value="P:FtsZ-dependent cytokinesis"/>
    <property type="evidence" value="ECO:0007669"/>
    <property type="project" value="TreeGrafter"/>
</dbReference>
<dbReference type="FunFam" id="1.20.5.50:FF:000001">
    <property type="entry name" value="Cell division protein ZapA"/>
    <property type="match status" value="1"/>
</dbReference>
<evidence type="ECO:0000313" key="16">
    <source>
        <dbReference type="EMBL" id="MDS0898199.1"/>
    </source>
</evidence>
<evidence type="ECO:0000256" key="7">
    <source>
        <dbReference type="ARBA" id="ARBA00023210"/>
    </source>
</evidence>
<evidence type="ECO:0000256" key="10">
    <source>
        <dbReference type="ARBA" id="ARBA00026068"/>
    </source>
</evidence>
<reference evidence="13 17" key="2">
    <citation type="submission" date="2018-04" db="EMBL/GenBank/DDBJ databases">
        <title>Whole genome sequencing of Morganella morganii AR_0133.</title>
        <authorList>
            <person name="Conlan S."/>
            <person name="Thomas P.J."/>
            <person name="Mullikin J."/>
            <person name="Frank K.M."/>
            <person name="Segre J.A."/>
        </authorList>
    </citation>
    <scope>NUCLEOTIDE SEQUENCE [LARGE SCALE GENOMIC DNA]</scope>
    <source>
        <strain evidence="13 17">AR_0133</strain>
    </source>
</reference>
<proteinExistence type="inferred from homology"/>
<dbReference type="EMBL" id="ABKJEP030000006">
    <property type="protein sequence ID" value="EMO9455638.1"/>
    <property type="molecule type" value="Genomic_DNA"/>
</dbReference>
<comment type="subcellular location">
    <subcellularLocation>
        <location evidence="1">Cytoplasm</location>
    </subcellularLocation>
</comment>
<dbReference type="OrthoDB" id="5917174at2"/>
<reference evidence="15" key="1">
    <citation type="submission" date="2017-12" db="EMBL/GenBank/DDBJ databases">
        <title>Genome sequencing and analysis.</title>
        <authorList>
            <person name="Huang Y.-T."/>
        </authorList>
    </citation>
    <scope>NUCLEOTIDE SEQUENCE</scope>
    <source>
        <strain evidence="15">VGH116</strain>
    </source>
</reference>
<dbReference type="GO" id="GO:0032153">
    <property type="term" value="C:cell division site"/>
    <property type="evidence" value="ECO:0007669"/>
    <property type="project" value="TreeGrafter"/>
</dbReference>
<keyword evidence="6 12" id="KW-0175">Coiled coil</keyword>
<evidence type="ECO:0000256" key="12">
    <source>
        <dbReference type="SAM" id="Coils"/>
    </source>
</evidence>
<keyword evidence="4" id="KW-0963">Cytoplasm</keyword>
<evidence type="ECO:0000313" key="14">
    <source>
        <dbReference type="EMBL" id="EMO9455638.1"/>
    </source>
</evidence>
<dbReference type="InterPro" id="IPR007838">
    <property type="entry name" value="Cell_div_ZapA-like"/>
</dbReference>
<evidence type="ECO:0000256" key="3">
    <source>
        <dbReference type="ARBA" id="ARBA00015195"/>
    </source>
</evidence>
<evidence type="ECO:0000256" key="11">
    <source>
        <dbReference type="ARBA" id="ARBA00033158"/>
    </source>
</evidence>
<dbReference type="Proteomes" id="UP001182247">
    <property type="component" value="Unassembled WGS sequence"/>
</dbReference>
<dbReference type="InterPro" id="IPR036192">
    <property type="entry name" value="Cell_div_ZapA-like_sf"/>
</dbReference>
<dbReference type="EMBL" id="JAPKIY010000015">
    <property type="protein sequence ID" value="MDS0898199.1"/>
    <property type="molecule type" value="Genomic_DNA"/>
</dbReference>
<evidence type="ECO:0000256" key="4">
    <source>
        <dbReference type="ARBA" id="ARBA00022490"/>
    </source>
</evidence>
<dbReference type="PANTHER" id="PTHR34981:SF1">
    <property type="entry name" value="CELL DIVISION PROTEIN ZAPA"/>
    <property type="match status" value="1"/>
</dbReference>
<keyword evidence="5 15" id="KW-0132">Cell division</keyword>
<dbReference type="EMBL" id="CP028956">
    <property type="protein sequence ID" value="AWC94339.1"/>
    <property type="molecule type" value="Genomic_DNA"/>
</dbReference>
<evidence type="ECO:0000256" key="1">
    <source>
        <dbReference type="ARBA" id="ARBA00004496"/>
    </source>
</evidence>
<dbReference type="Proteomes" id="UP000244682">
    <property type="component" value="Chromosome"/>
</dbReference>
<name>A0A0A5UJH6_MORMO</name>
<reference evidence="16" key="3">
    <citation type="submission" date="2023-02" db="EMBL/GenBank/DDBJ databases">
        <title>Detection, antimicrobial susceptibility and genomic characterization of NDM-producing species of Morganellaceae, Yersiniaceae, and Enterobacteriaceae other than Klebsiella.</title>
        <authorList>
            <person name="Camargo C.H."/>
            <person name="Sacchi C.T."/>
            <person name="Campos K.R."/>
        </authorList>
    </citation>
    <scope>NUCLEOTIDE SEQUENCE</scope>
    <source>
        <strain evidence="16">1189_21</strain>
    </source>
</reference>
<evidence type="ECO:0000256" key="8">
    <source>
        <dbReference type="ARBA" id="ARBA00023306"/>
    </source>
</evidence>
<sequence length="109" mass="12677">MSAQPVDIQIFGRSMRVNCPPEQREALLASAAELEQRLQDLKERSRVSNTEQLVFIVALNICHELAQEKLKTRDYAYNMEQKIKLLQQTIEQALHDQTRITERQVTPIE</sequence>
<comment type="similarity">
    <text evidence="2">Belongs to the ZapA family. Type 1 subfamily.</text>
</comment>
<dbReference type="GeneID" id="93359662"/>
<dbReference type="Proteomes" id="UP000650477">
    <property type="component" value="Unassembled WGS sequence"/>
</dbReference>
<dbReference type="Gene3D" id="3.30.160.880">
    <property type="entry name" value="Cell division protein ZapA protomer, N-terminal domain"/>
    <property type="match status" value="1"/>
</dbReference>
<keyword evidence="8" id="KW-0131">Cell cycle</keyword>
<dbReference type="EMBL" id="PKLF01000007">
    <property type="protein sequence ID" value="MBE8612675.1"/>
    <property type="molecule type" value="Genomic_DNA"/>
</dbReference>
<evidence type="ECO:0000313" key="18">
    <source>
        <dbReference type="Proteomes" id="UP000650477"/>
    </source>
</evidence>
<feature type="coiled-coil region" evidence="12">
    <location>
        <begin position="24"/>
        <end position="51"/>
    </location>
</feature>
<evidence type="ECO:0000313" key="13">
    <source>
        <dbReference type="EMBL" id="AWC94339.1"/>
    </source>
</evidence>
<evidence type="ECO:0000256" key="5">
    <source>
        <dbReference type="ARBA" id="ARBA00022618"/>
    </source>
</evidence>
<reference evidence="14" key="4">
    <citation type="submission" date="2024-02" db="EMBL/GenBank/DDBJ databases">
        <authorList>
            <consortium name="Clinical and Environmental Microbiology Branch: Whole genome sequencing antimicrobial resistance pathogens in the healthcare setting"/>
        </authorList>
    </citation>
    <scope>NUCLEOTIDE SEQUENCE</scope>
    <source>
        <strain evidence="14">2023KU-00017</strain>
    </source>
</reference>
<dbReference type="InterPro" id="IPR042233">
    <property type="entry name" value="Cell_div_ZapA_N"/>
</dbReference>
<dbReference type="GO" id="GO:0030428">
    <property type="term" value="C:cell septum"/>
    <property type="evidence" value="ECO:0007669"/>
    <property type="project" value="TreeGrafter"/>
</dbReference>
<evidence type="ECO:0000256" key="9">
    <source>
        <dbReference type="ARBA" id="ARBA00024910"/>
    </source>
</evidence>
<dbReference type="PANTHER" id="PTHR34981">
    <property type="entry name" value="CELL DIVISION PROTEIN ZAPA"/>
    <property type="match status" value="1"/>
</dbReference>
<dbReference type="GO" id="GO:0000921">
    <property type="term" value="P:septin ring assembly"/>
    <property type="evidence" value="ECO:0007669"/>
    <property type="project" value="TreeGrafter"/>
</dbReference>
<comment type="subunit">
    <text evidence="10">Homodimer. Interacts with FtsZ.</text>
</comment>
<evidence type="ECO:0000256" key="6">
    <source>
        <dbReference type="ARBA" id="ARBA00023054"/>
    </source>
</evidence>
<dbReference type="SUPFAM" id="SSF102829">
    <property type="entry name" value="Cell division protein ZapA-like"/>
    <property type="match status" value="1"/>
</dbReference>
<evidence type="ECO:0000256" key="2">
    <source>
        <dbReference type="ARBA" id="ARBA00010074"/>
    </source>
</evidence>
<keyword evidence="7" id="KW-0717">Septation</keyword>
<protein>
    <recommendedName>
        <fullName evidence="3">Cell division protein ZapA</fullName>
    </recommendedName>
    <alternativeName>
        <fullName evidence="11">Z ring-associated protein ZapA</fullName>
    </alternativeName>
</protein>
<organism evidence="15 18">
    <name type="scientific">Morganella morganii</name>
    <name type="common">Proteus morganii</name>
    <dbReference type="NCBI Taxonomy" id="582"/>
    <lineage>
        <taxon>Bacteria</taxon>
        <taxon>Pseudomonadati</taxon>
        <taxon>Pseudomonadota</taxon>
        <taxon>Gammaproteobacteria</taxon>
        <taxon>Enterobacterales</taxon>
        <taxon>Morganellaceae</taxon>
        <taxon>Morganella</taxon>
    </lineage>
</organism>
<gene>
    <name evidence="13" type="primary">zapA</name>
    <name evidence="13" type="ORF">AM380_12130</name>
    <name evidence="15" type="ORF">CYG68_09615</name>
    <name evidence="16" type="ORF">OSC06_09480</name>
    <name evidence="14" type="ORF">PN925_000975</name>
</gene>
<dbReference type="Pfam" id="PF05164">
    <property type="entry name" value="ZapA"/>
    <property type="match status" value="1"/>
</dbReference>
<dbReference type="STRING" id="582.AL531_10395"/>
<comment type="function">
    <text evidence="9">Activator of cell division through the inhibition of FtsZ GTPase activity, therefore promoting FtsZ assembly into bundles of protofilaments necessary for the formation of the division Z ring. It is recruited early at mid-cell but it is not essential for cell division.</text>
</comment>
<dbReference type="FunFam" id="3.30.160.880:FF:000001">
    <property type="entry name" value="Cell division protein ZapA"/>
    <property type="match status" value="1"/>
</dbReference>
<dbReference type="Gene3D" id="1.20.5.50">
    <property type="match status" value="1"/>
</dbReference>
<evidence type="ECO:0000313" key="15">
    <source>
        <dbReference type="EMBL" id="MBE8612675.1"/>
    </source>
</evidence>
<dbReference type="NCBIfam" id="NF008209">
    <property type="entry name" value="PRK10972.1"/>
    <property type="match status" value="1"/>
</dbReference>